<protein>
    <submittedName>
        <fullName evidence="2">Uncharacterized protein</fullName>
    </submittedName>
</protein>
<accession>A0A9P8SZR1</accession>
<gene>
    <name evidence="2" type="ORF">OGATHE_005008</name>
</gene>
<sequence length="232" mass="26279">MDYVNSVTLSSPFPRISFAVLYMCSSSLQMGGQDRRFGKRKTQSATRQKKSQGKDLVKDSTKEAGLEKDRESVCLNYNDLAVCCLPFIIPANYHINESKYSKDINLNLLYKETSNPRSLSYKSATEISEQHLMNDLIGSMQMLGLITDSTEKKQSKVPLSGLYYSDSEEPDLDDDVDVENRLTQTKMEHSHLFDPMGTDIMKTQNTVDLVTHEDPFNLQSKNMGQLGSMELY</sequence>
<dbReference type="AlphaFoldDB" id="A0A9P8SZR1"/>
<evidence type="ECO:0000313" key="2">
    <source>
        <dbReference type="EMBL" id="KAH3660676.1"/>
    </source>
</evidence>
<feature type="compositionally biased region" description="Basic residues" evidence="1">
    <location>
        <begin position="37"/>
        <end position="51"/>
    </location>
</feature>
<name>A0A9P8SZR1_9ASCO</name>
<reference evidence="2" key="2">
    <citation type="submission" date="2021-01" db="EMBL/GenBank/DDBJ databases">
        <authorList>
            <person name="Schikora-Tamarit M.A."/>
        </authorList>
    </citation>
    <scope>NUCLEOTIDE SEQUENCE</scope>
    <source>
        <strain evidence="2">NCAIM Y.01608</strain>
    </source>
</reference>
<organism evidence="2 3">
    <name type="scientific">Ogataea polymorpha</name>
    <dbReference type="NCBI Taxonomy" id="460523"/>
    <lineage>
        <taxon>Eukaryota</taxon>
        <taxon>Fungi</taxon>
        <taxon>Dikarya</taxon>
        <taxon>Ascomycota</taxon>
        <taxon>Saccharomycotina</taxon>
        <taxon>Pichiomycetes</taxon>
        <taxon>Pichiales</taxon>
        <taxon>Pichiaceae</taxon>
        <taxon>Ogataea</taxon>
    </lineage>
</organism>
<proteinExistence type="predicted"/>
<keyword evidence="3" id="KW-1185">Reference proteome</keyword>
<reference evidence="2" key="1">
    <citation type="journal article" date="2021" name="Open Biol.">
        <title>Shared evolutionary footprints suggest mitochondrial oxidative damage underlies multiple complex I losses in fungi.</title>
        <authorList>
            <person name="Schikora-Tamarit M.A."/>
            <person name="Marcet-Houben M."/>
            <person name="Nosek J."/>
            <person name="Gabaldon T."/>
        </authorList>
    </citation>
    <scope>NUCLEOTIDE SEQUENCE</scope>
    <source>
        <strain evidence="2">NCAIM Y.01608</strain>
    </source>
</reference>
<dbReference type="Proteomes" id="UP000788993">
    <property type="component" value="Unassembled WGS sequence"/>
</dbReference>
<dbReference type="EMBL" id="JAEUBD010001468">
    <property type="protein sequence ID" value="KAH3660676.1"/>
    <property type="molecule type" value="Genomic_DNA"/>
</dbReference>
<comment type="caution">
    <text evidence="2">The sequence shown here is derived from an EMBL/GenBank/DDBJ whole genome shotgun (WGS) entry which is preliminary data.</text>
</comment>
<feature type="compositionally biased region" description="Basic and acidic residues" evidence="1">
    <location>
        <begin position="52"/>
        <end position="63"/>
    </location>
</feature>
<evidence type="ECO:0000256" key="1">
    <source>
        <dbReference type="SAM" id="MobiDB-lite"/>
    </source>
</evidence>
<feature type="region of interest" description="Disordered" evidence="1">
    <location>
        <begin position="32"/>
        <end position="63"/>
    </location>
</feature>
<evidence type="ECO:0000313" key="3">
    <source>
        <dbReference type="Proteomes" id="UP000788993"/>
    </source>
</evidence>